<evidence type="ECO:0000313" key="4">
    <source>
        <dbReference type="Proteomes" id="UP000050794"/>
    </source>
</evidence>
<feature type="compositionally biased region" description="Basic and acidic residues" evidence="1">
    <location>
        <begin position="13"/>
        <end position="23"/>
    </location>
</feature>
<sequence>MEPFTNVTNSKSYDNKLHMREGFRNSYTTDSYTKTEPHQGGAGGAYQSQQQPHQASSQVSPGTRNVPIALSHTSSASVPAPVYTPQPPSEQNAFKANMSPVHVHTNYGTSFGQKSPVSPYRRSAQPRIKSEASYHDEGPHVAFQHSPRTRRQLSPSASIRHLQYNSPMNLYSPESAAEEYLRQTGGLFGTESSTHVEPIHHVSAPWHSPAIVKPIADRATPNSGGPIFEKGGSAAAEDAVATFKPRNAPADKPIPLGPASAPVQQSETKAPVSGSIPAPPPPPPGTTFSAKVNPIKPPGASSNASARVASERSPVSPSVRRTPAENQGNLYCFFKK</sequence>
<feature type="region of interest" description="Disordered" evidence="1">
    <location>
        <begin position="246"/>
        <end position="330"/>
    </location>
</feature>
<name>A0A183U1B7_TOXCA</name>
<dbReference type="SMART" id="SM00735">
    <property type="entry name" value="ZM"/>
    <property type="match status" value="1"/>
</dbReference>
<evidence type="ECO:0000256" key="1">
    <source>
        <dbReference type="SAM" id="MobiDB-lite"/>
    </source>
</evidence>
<feature type="compositionally biased region" description="Basic and acidic residues" evidence="1">
    <location>
        <begin position="128"/>
        <end position="139"/>
    </location>
</feature>
<reference evidence="5" key="1">
    <citation type="submission" date="2016-06" db="UniProtKB">
        <authorList>
            <consortium name="WormBaseParasite"/>
        </authorList>
    </citation>
    <scope>IDENTIFICATION</scope>
</reference>
<feature type="compositionally biased region" description="Polar residues" evidence="1">
    <location>
        <begin position="1"/>
        <end position="12"/>
    </location>
</feature>
<dbReference type="Proteomes" id="UP000050794">
    <property type="component" value="Unassembled WGS sequence"/>
</dbReference>
<dbReference type="InterPro" id="IPR006643">
    <property type="entry name" value="Zasp-like_motif"/>
</dbReference>
<feature type="compositionally biased region" description="Polar residues" evidence="1">
    <location>
        <begin position="25"/>
        <end position="34"/>
    </location>
</feature>
<evidence type="ECO:0000313" key="3">
    <source>
        <dbReference type="EMBL" id="VDM27817.1"/>
    </source>
</evidence>
<evidence type="ECO:0000313" key="5">
    <source>
        <dbReference type="WBParaSite" id="TCNE_0000228701-mRNA-1"/>
    </source>
</evidence>
<evidence type="ECO:0000259" key="2">
    <source>
        <dbReference type="SMART" id="SM00735"/>
    </source>
</evidence>
<feature type="compositionally biased region" description="Low complexity" evidence="1">
    <location>
        <begin position="307"/>
        <end position="321"/>
    </location>
</feature>
<gene>
    <name evidence="3" type="ORF">TCNE_LOCUS2287</name>
</gene>
<proteinExistence type="predicted"/>
<reference evidence="3 4" key="2">
    <citation type="submission" date="2018-11" db="EMBL/GenBank/DDBJ databases">
        <authorList>
            <consortium name="Pathogen Informatics"/>
        </authorList>
    </citation>
    <scope>NUCLEOTIDE SEQUENCE [LARGE SCALE GENOMIC DNA]</scope>
</reference>
<feature type="region of interest" description="Disordered" evidence="1">
    <location>
        <begin position="1"/>
        <end position="158"/>
    </location>
</feature>
<organism evidence="4 5">
    <name type="scientific">Toxocara canis</name>
    <name type="common">Canine roundworm</name>
    <dbReference type="NCBI Taxonomy" id="6265"/>
    <lineage>
        <taxon>Eukaryota</taxon>
        <taxon>Metazoa</taxon>
        <taxon>Ecdysozoa</taxon>
        <taxon>Nematoda</taxon>
        <taxon>Chromadorea</taxon>
        <taxon>Rhabditida</taxon>
        <taxon>Spirurina</taxon>
        <taxon>Ascaridomorpha</taxon>
        <taxon>Ascaridoidea</taxon>
        <taxon>Toxocaridae</taxon>
        <taxon>Toxocara</taxon>
    </lineage>
</organism>
<dbReference type="WBParaSite" id="TCNE_0000228701-mRNA-1">
    <property type="protein sequence ID" value="TCNE_0000228701-mRNA-1"/>
    <property type="gene ID" value="TCNE_0000228701"/>
</dbReference>
<dbReference type="AlphaFoldDB" id="A0A183U1B7"/>
<protein>
    <submittedName>
        <fullName evidence="5">ZM domain-containing protein</fullName>
    </submittedName>
</protein>
<accession>A0A183U1B7</accession>
<feature type="compositionally biased region" description="Polar residues" evidence="1">
    <location>
        <begin position="106"/>
        <end position="116"/>
    </location>
</feature>
<feature type="domain" description="Zasp-like motif" evidence="2">
    <location>
        <begin position="158"/>
        <end position="183"/>
    </location>
</feature>
<dbReference type="EMBL" id="UYWY01002193">
    <property type="protein sequence ID" value="VDM27817.1"/>
    <property type="molecule type" value="Genomic_DNA"/>
</dbReference>
<keyword evidence="4" id="KW-1185">Reference proteome</keyword>
<feature type="compositionally biased region" description="Low complexity" evidence="1">
    <location>
        <begin position="45"/>
        <end position="60"/>
    </location>
</feature>